<evidence type="ECO:0000313" key="2">
    <source>
        <dbReference type="Proteomes" id="UP000037712"/>
    </source>
</evidence>
<accession>A0A0N0S173</accession>
<dbReference type="EMBL" id="AZYO01000003">
    <property type="protein sequence ID" value="KOS57651.1"/>
    <property type="molecule type" value="Genomic_DNA"/>
</dbReference>
<protein>
    <submittedName>
        <fullName evidence="1">Uncharacterized protein</fullName>
    </submittedName>
</protein>
<proteinExistence type="predicted"/>
<gene>
    <name evidence="1" type="ORF">Z051_02470</name>
</gene>
<name>A0A0N0S173_RHORH</name>
<evidence type="ECO:0000313" key="1">
    <source>
        <dbReference type="EMBL" id="KOS57651.1"/>
    </source>
</evidence>
<organism evidence="1 2">
    <name type="scientific">Rhodococcus rhodochrous KG-21</name>
    <dbReference type="NCBI Taxonomy" id="1441923"/>
    <lineage>
        <taxon>Bacteria</taxon>
        <taxon>Bacillati</taxon>
        <taxon>Actinomycetota</taxon>
        <taxon>Actinomycetes</taxon>
        <taxon>Mycobacteriales</taxon>
        <taxon>Nocardiaceae</taxon>
        <taxon>Rhodococcus</taxon>
    </lineage>
</organism>
<sequence length="79" mass="9010">MSTPELARQASQLRADLHAFDRRIQELSEEFGRIDRHSHGDSAEAALLEILDLLADARLDLRSVDRHLETTVRHAESLH</sequence>
<dbReference type="Proteomes" id="UP000037712">
    <property type="component" value="Unassembled WGS sequence"/>
</dbReference>
<dbReference type="PATRIC" id="fig|1441923.3.peg.534"/>
<dbReference type="RefSeq" id="WP_003934644.1">
    <property type="nucleotide sequence ID" value="NZ_AZYO01000003.1"/>
</dbReference>
<reference evidence="2" key="2">
    <citation type="submission" date="2015-01" db="EMBL/GenBank/DDBJ databases">
        <title>Draft genome sequence of potential hydrocarbon metabolising strain of Rhodococcus rhodochrous.</title>
        <authorList>
            <person name="Aggarwal R.K."/>
            <person name="Dawar C."/>
        </authorList>
    </citation>
    <scope>NUCLEOTIDE SEQUENCE [LARGE SCALE GENOMIC DNA]</scope>
    <source>
        <strain evidence="2">KG-21</strain>
    </source>
</reference>
<comment type="caution">
    <text evidence="1">The sequence shown here is derived from an EMBL/GenBank/DDBJ whole genome shotgun (WGS) entry which is preliminary data.</text>
</comment>
<dbReference type="AlphaFoldDB" id="A0A0N0S173"/>
<reference evidence="1 2" key="1">
    <citation type="journal article" date="2015" name="Genome Announc.">
        <title>Draft Genome Sequence of Rhodococcus rhodochrous Strain KG-21, a Soil Isolate from Oil Fields of Krishna-Godavari Basin, India.</title>
        <authorList>
            <person name="Dawar C."/>
            <person name="Aggarwal R.K."/>
        </authorList>
    </citation>
    <scope>NUCLEOTIDE SEQUENCE [LARGE SCALE GENOMIC DNA]</scope>
    <source>
        <strain evidence="1 2">KG-21</strain>
    </source>
</reference>